<evidence type="ECO:0008006" key="4">
    <source>
        <dbReference type="Google" id="ProtNLM"/>
    </source>
</evidence>
<keyword evidence="3" id="KW-1185">Reference proteome</keyword>
<reference evidence="3" key="1">
    <citation type="journal article" date="2019" name="Int. J. Syst. Evol. Microbiol.">
        <title>The Global Catalogue of Microorganisms (GCM) 10K type strain sequencing project: providing services to taxonomists for standard genome sequencing and annotation.</title>
        <authorList>
            <consortium name="The Broad Institute Genomics Platform"/>
            <consortium name="The Broad Institute Genome Sequencing Center for Infectious Disease"/>
            <person name="Wu L."/>
            <person name="Ma J."/>
        </authorList>
    </citation>
    <scope>NUCLEOTIDE SEQUENCE [LARGE SCALE GENOMIC DNA]</scope>
    <source>
        <strain evidence="3">JCM 15933</strain>
    </source>
</reference>
<accession>A0ABP4KCU3</accession>
<evidence type="ECO:0000313" key="2">
    <source>
        <dbReference type="EMBL" id="GAA1501234.1"/>
    </source>
</evidence>
<dbReference type="Proteomes" id="UP001501470">
    <property type="component" value="Unassembled WGS sequence"/>
</dbReference>
<evidence type="ECO:0000313" key="3">
    <source>
        <dbReference type="Proteomes" id="UP001501470"/>
    </source>
</evidence>
<feature type="region of interest" description="Disordered" evidence="1">
    <location>
        <begin position="1"/>
        <end position="22"/>
    </location>
</feature>
<feature type="compositionally biased region" description="Low complexity" evidence="1">
    <location>
        <begin position="1184"/>
        <end position="1198"/>
    </location>
</feature>
<gene>
    <name evidence="2" type="ORF">GCM10009827_009770</name>
</gene>
<feature type="region of interest" description="Disordered" evidence="1">
    <location>
        <begin position="1163"/>
        <end position="1210"/>
    </location>
</feature>
<proteinExistence type="predicted"/>
<evidence type="ECO:0000256" key="1">
    <source>
        <dbReference type="SAM" id="MobiDB-lite"/>
    </source>
</evidence>
<dbReference type="SUPFAM" id="SSF48452">
    <property type="entry name" value="TPR-like"/>
    <property type="match status" value="1"/>
</dbReference>
<dbReference type="EMBL" id="BAAAQD010000001">
    <property type="protein sequence ID" value="GAA1501234.1"/>
    <property type="molecule type" value="Genomic_DNA"/>
</dbReference>
<protein>
    <recommendedName>
        <fullName evidence="4">NACHT domain-containing protein</fullName>
    </recommendedName>
</protein>
<organism evidence="2 3">
    <name type="scientific">Dactylosporangium maewongense</name>
    <dbReference type="NCBI Taxonomy" id="634393"/>
    <lineage>
        <taxon>Bacteria</taxon>
        <taxon>Bacillati</taxon>
        <taxon>Actinomycetota</taxon>
        <taxon>Actinomycetes</taxon>
        <taxon>Micromonosporales</taxon>
        <taxon>Micromonosporaceae</taxon>
        <taxon>Dactylosporangium</taxon>
    </lineage>
</organism>
<comment type="caution">
    <text evidence="2">The sequence shown here is derived from an EMBL/GenBank/DDBJ whole genome shotgun (WGS) entry which is preliminary data.</text>
</comment>
<sequence>MRIIGGMGAAPESGEAGSRSQGVQIGDHNVQHNYFHAAGPARSTYRHQVERIAPHTLEGRDGELADLAAFATGTAGQYVMWQAPAWAGKTALLSWFALRPPAGVRVVPFFISASLAEQDGRIAFTEFVIEQLAELLDEPAPAITEPKRDTLFLDLLDRAGERCARQERRLVLLVDGLDEDLALATDLHTPSIAALLPRRPHANVRVIVASRPNPPLPDDVPRDHPLRDPSVVRTLTSSPAAAVIRHDLIRDLKVLLGGAGPGRDVLGLLAAARGALTGRDLAELTGRPDWELAELLGSRAGRLFLAQPSRWRVGQDTEVYVFSHDALRTTAIERIGPGHLTESQDRIHAWADRYRGEGWPQETPVYLLSGYGALLLTTGDATRLVERGVDRVLHDRVLVATGGDHLTMTEIDATARLLTAGVEVDLDAVGRLAAHQAFLRRRGTRIPVELAAAWASLGEFDRAEVLARSITDQEERERALCEVVSALAKDAGSLEKARLVAGSIRGAHAKGRALMEITRALVESGQYRAAEDTARSIGAPALRTAALGILVRDLADRSAWPQADALVDALDEPTQREWILVDLVGKAGAADLERAGRFLRSIGPSEYMNTRRAAKKEMARALVAADRVQDAGRLADEFGENPFRFSAMLADVAEIVADAGRVDDALHMTETIPDPVARGRALGSIARSLAVQGECRRAEHVTRRIPDLQPVESNALSQVAIAMAQHGDPIRAERMARRITEADVRAGTFGVLALVSALSGNTGHAETLTGEAETAANLLKGAHREFALLGVAVACVHAHAGDRADAIVESLRPLSIHPNQQTDALRALAGAYATAGQVGQAEAAVREHSEPAMHAALLAQLAEHHATQGDRQVAEQLAVRAEQLARSAAVPYWHVPALINLARSLAGTSERAFSAALLDAIPDHQIRDADLDDLAGLQASIAHALVALGRLDEAADVAKGIRRPQERADALTALATAYATAGAFTEAIAAARSCPDEGPREEALVRVFDIAASVRRTDVAVEAATAISDTVRRSELLGAVVDSLVSTGDLPAATRLAATIAHPQTRIEATSAIVRTHVLAGDQHLAEALLATIESHPERARVTIAVAAAMVALDRLDLAEETAGSFADPSLQAAAFRQLARAADERGAAGHARRWAERATAVERFAMPRSAGDTRPRRPRQPRRPVAARPPVTTAPAPEEAPDADPRTAGRQAAEALLAFDGSGPVTAAAALDPRAVRRMAEELLRVAAPELLPLVAGIA</sequence>
<dbReference type="Gene3D" id="1.25.40.10">
    <property type="entry name" value="Tetratricopeptide repeat domain"/>
    <property type="match status" value="4"/>
</dbReference>
<dbReference type="InterPro" id="IPR011990">
    <property type="entry name" value="TPR-like_helical_dom_sf"/>
</dbReference>
<name>A0ABP4KCU3_9ACTN</name>